<keyword evidence="3" id="KW-1185">Reference proteome</keyword>
<dbReference type="PANTHER" id="PTHR45947:SF3">
    <property type="entry name" value="SULFOQUINOVOSYL TRANSFERASE SQD2"/>
    <property type="match status" value="1"/>
</dbReference>
<evidence type="ECO:0000313" key="3">
    <source>
        <dbReference type="Proteomes" id="UP000546464"/>
    </source>
</evidence>
<dbReference type="RefSeq" id="WP_185676727.1">
    <property type="nucleotide sequence ID" value="NZ_JACHVB010000052.1"/>
</dbReference>
<dbReference type="Gene3D" id="3.40.50.2000">
    <property type="entry name" value="Glycogen Phosphorylase B"/>
    <property type="match status" value="2"/>
</dbReference>
<sequence>MRILVGSHVFHPSVGGIESVSAMLAEAFVKLGHEVQVVTQTPSGQPDAAPYAIHRQPGGGELRSLLGWCEIFWQNNISLKTLGPALLKGTPTVITHQTWLMRPDGRTGWQDVLKKLASSRVRNVAISRAIAEALPGEPVIIGNPYRDELFRRDTSVPKDRDVVFLGRLVSDKGADLLIDALDGLEQPGGAPVSCTIIGDGPDRVALEARAKGRDIVFTGAKSGPELVTLLNRHKLLAVPSRWNEPFGIVALEGLACGCVPVVSAGGGLPDAVGPCGVTFPNNNAGPLRQQLCDLLGNAARRQALLANAPEHLSRHTAEAVAHQYLAVFESMRAGR</sequence>
<evidence type="ECO:0000259" key="1">
    <source>
        <dbReference type="Pfam" id="PF00534"/>
    </source>
</evidence>
<organism evidence="2 3">
    <name type="scientific">Ruficoccus amylovorans</name>
    <dbReference type="NCBI Taxonomy" id="1804625"/>
    <lineage>
        <taxon>Bacteria</taxon>
        <taxon>Pseudomonadati</taxon>
        <taxon>Verrucomicrobiota</taxon>
        <taxon>Opitutia</taxon>
        <taxon>Puniceicoccales</taxon>
        <taxon>Cerasicoccaceae</taxon>
        <taxon>Ruficoccus</taxon>
    </lineage>
</organism>
<comment type="caution">
    <text evidence="2">The sequence shown here is derived from an EMBL/GenBank/DDBJ whole genome shotgun (WGS) entry which is preliminary data.</text>
</comment>
<accession>A0A842HJP8</accession>
<name>A0A842HJP8_9BACT</name>
<dbReference type="InterPro" id="IPR050194">
    <property type="entry name" value="Glycosyltransferase_grp1"/>
</dbReference>
<keyword evidence="2" id="KW-0808">Transferase</keyword>
<evidence type="ECO:0000313" key="2">
    <source>
        <dbReference type="EMBL" id="MBC2595796.1"/>
    </source>
</evidence>
<dbReference type="PANTHER" id="PTHR45947">
    <property type="entry name" value="SULFOQUINOVOSYL TRANSFERASE SQD2"/>
    <property type="match status" value="1"/>
</dbReference>
<dbReference type="SUPFAM" id="SSF53756">
    <property type="entry name" value="UDP-Glycosyltransferase/glycogen phosphorylase"/>
    <property type="match status" value="1"/>
</dbReference>
<reference evidence="2 3" key="1">
    <citation type="submission" date="2020-07" db="EMBL/GenBank/DDBJ databases">
        <authorList>
            <person name="Feng X."/>
        </authorList>
    </citation>
    <scope>NUCLEOTIDE SEQUENCE [LARGE SCALE GENOMIC DNA]</scope>
    <source>
        <strain evidence="2 3">JCM31066</strain>
    </source>
</reference>
<dbReference type="GO" id="GO:0016757">
    <property type="term" value="F:glycosyltransferase activity"/>
    <property type="evidence" value="ECO:0007669"/>
    <property type="project" value="InterPro"/>
</dbReference>
<gene>
    <name evidence="2" type="ORF">H5P28_16135</name>
</gene>
<proteinExistence type="predicted"/>
<dbReference type="CDD" id="cd03801">
    <property type="entry name" value="GT4_PimA-like"/>
    <property type="match status" value="1"/>
</dbReference>
<dbReference type="AlphaFoldDB" id="A0A842HJP8"/>
<dbReference type="EMBL" id="JACHVB010000052">
    <property type="protein sequence ID" value="MBC2595796.1"/>
    <property type="molecule type" value="Genomic_DNA"/>
</dbReference>
<feature type="domain" description="Glycosyl transferase family 1" evidence="1">
    <location>
        <begin position="148"/>
        <end position="310"/>
    </location>
</feature>
<protein>
    <submittedName>
        <fullName evidence="2">Glycosyltransferase family 4 protein</fullName>
    </submittedName>
</protein>
<dbReference type="Pfam" id="PF00534">
    <property type="entry name" value="Glycos_transf_1"/>
    <property type="match status" value="1"/>
</dbReference>
<dbReference type="Proteomes" id="UP000546464">
    <property type="component" value="Unassembled WGS sequence"/>
</dbReference>
<dbReference type="InterPro" id="IPR001296">
    <property type="entry name" value="Glyco_trans_1"/>
</dbReference>